<protein>
    <submittedName>
        <fullName evidence="2">Uncharacterized protein</fullName>
    </submittedName>
</protein>
<organism evidence="2 3">
    <name type="scientific">Lignipirellula cremea</name>
    <dbReference type="NCBI Taxonomy" id="2528010"/>
    <lineage>
        <taxon>Bacteria</taxon>
        <taxon>Pseudomonadati</taxon>
        <taxon>Planctomycetota</taxon>
        <taxon>Planctomycetia</taxon>
        <taxon>Pirellulales</taxon>
        <taxon>Pirellulaceae</taxon>
        <taxon>Lignipirellula</taxon>
    </lineage>
</organism>
<feature type="chain" id="PRO_5022210304" evidence="1">
    <location>
        <begin position="25"/>
        <end position="220"/>
    </location>
</feature>
<keyword evidence="3" id="KW-1185">Reference proteome</keyword>
<dbReference type="KEGG" id="lcre:Pla8534_29040"/>
<gene>
    <name evidence="2" type="ORF">Pla8534_29040</name>
</gene>
<proteinExistence type="predicted"/>
<evidence type="ECO:0000313" key="2">
    <source>
        <dbReference type="EMBL" id="QDU95092.1"/>
    </source>
</evidence>
<dbReference type="Proteomes" id="UP000317648">
    <property type="component" value="Chromosome"/>
</dbReference>
<sequence length="220" mass="24836" precursor="true">MGQRHAFAAIIAATVALLPAAVSAQTTPVEIREKVQRPVTEIQMREETETVVKPEYVTKMTDVQQVQMRPVARLHYQPRVHNWWNPFAPTYTSWQPTVITQWEPQVVNMRVPVTATEYKTETRVVQRPTRVLKMVEEEQTRIVHLPVARPMTQGLVHMPYAAPTYVISPAISGVPAAPVTMTPATPVEIATRPYYGSSIRMEDQRTRGGMQAIDAGVIRR</sequence>
<evidence type="ECO:0000313" key="3">
    <source>
        <dbReference type="Proteomes" id="UP000317648"/>
    </source>
</evidence>
<feature type="signal peptide" evidence="1">
    <location>
        <begin position="1"/>
        <end position="24"/>
    </location>
</feature>
<dbReference type="RefSeq" id="WP_145053867.1">
    <property type="nucleotide sequence ID" value="NZ_CP036433.1"/>
</dbReference>
<dbReference type="EMBL" id="CP036433">
    <property type="protein sequence ID" value="QDU95092.1"/>
    <property type="molecule type" value="Genomic_DNA"/>
</dbReference>
<accession>A0A518DTC2</accession>
<name>A0A518DTC2_9BACT</name>
<dbReference type="AlphaFoldDB" id="A0A518DTC2"/>
<evidence type="ECO:0000256" key="1">
    <source>
        <dbReference type="SAM" id="SignalP"/>
    </source>
</evidence>
<dbReference type="OrthoDB" id="269394at2"/>
<reference evidence="2 3" key="1">
    <citation type="submission" date="2019-02" db="EMBL/GenBank/DDBJ databases">
        <title>Deep-cultivation of Planctomycetes and their phenomic and genomic characterization uncovers novel biology.</title>
        <authorList>
            <person name="Wiegand S."/>
            <person name="Jogler M."/>
            <person name="Boedeker C."/>
            <person name="Pinto D."/>
            <person name="Vollmers J."/>
            <person name="Rivas-Marin E."/>
            <person name="Kohn T."/>
            <person name="Peeters S.H."/>
            <person name="Heuer A."/>
            <person name="Rast P."/>
            <person name="Oberbeckmann S."/>
            <person name="Bunk B."/>
            <person name="Jeske O."/>
            <person name="Meyerdierks A."/>
            <person name="Storesund J.E."/>
            <person name="Kallscheuer N."/>
            <person name="Luecker S."/>
            <person name="Lage O.M."/>
            <person name="Pohl T."/>
            <person name="Merkel B.J."/>
            <person name="Hornburger P."/>
            <person name="Mueller R.-W."/>
            <person name="Bruemmer F."/>
            <person name="Labrenz M."/>
            <person name="Spormann A.M."/>
            <person name="Op den Camp H."/>
            <person name="Overmann J."/>
            <person name="Amann R."/>
            <person name="Jetten M.S.M."/>
            <person name="Mascher T."/>
            <person name="Medema M.H."/>
            <person name="Devos D.P."/>
            <person name="Kaster A.-K."/>
            <person name="Ovreas L."/>
            <person name="Rohde M."/>
            <person name="Galperin M.Y."/>
            <person name="Jogler C."/>
        </authorList>
    </citation>
    <scope>NUCLEOTIDE SEQUENCE [LARGE SCALE GENOMIC DNA]</scope>
    <source>
        <strain evidence="2 3">Pla85_3_4</strain>
    </source>
</reference>
<keyword evidence="1" id="KW-0732">Signal</keyword>